<evidence type="ECO:0008006" key="3">
    <source>
        <dbReference type="Google" id="ProtNLM"/>
    </source>
</evidence>
<evidence type="ECO:0000313" key="2">
    <source>
        <dbReference type="Proteomes" id="UP001610563"/>
    </source>
</evidence>
<proteinExistence type="predicted"/>
<gene>
    <name evidence="1" type="ORF">BJX66DRAFT_117207</name>
</gene>
<dbReference type="EMBL" id="JBFTWV010000022">
    <property type="protein sequence ID" value="KAL2796977.1"/>
    <property type="molecule type" value="Genomic_DNA"/>
</dbReference>
<accession>A0ABR4GD63</accession>
<keyword evidence="2" id="KW-1185">Reference proteome</keyword>
<sequence length="340" mass="39958">MLPSINNLVRRVLIMPRQKTYHETEERKVQRWIEEKIRQDPVAVPPTLGVPEMYAFQDSIHEWMMDYGELKRLFGIKTSEVQTIRSYGKSPHAEELETTRKQMTETFRKEFYRVECEQKDRVWEDFQYKVLCTILERCIKARKKALGCPGRARKPILRPAYVKGQQMVLPYRNRDTTLPKDQEYFLADSTYTIGFKDSTGRVRDYFIVLRQRVMKGRFPLILYMAITHWRLKREGCNAVVYGLHTDVSTFVFLKIDRNSELIENSGDLDTLYGFPGRGRQARPDLDRCWDVTTKTMRCPWSGLDELVTQIDNILETADEDCYGVKGTASVWSNQCNKSFE</sequence>
<comment type="caution">
    <text evidence="1">The sequence shown here is derived from an EMBL/GenBank/DDBJ whole genome shotgun (WGS) entry which is preliminary data.</text>
</comment>
<organism evidence="1 2">
    <name type="scientific">Aspergillus keveii</name>
    <dbReference type="NCBI Taxonomy" id="714993"/>
    <lineage>
        <taxon>Eukaryota</taxon>
        <taxon>Fungi</taxon>
        <taxon>Dikarya</taxon>
        <taxon>Ascomycota</taxon>
        <taxon>Pezizomycotina</taxon>
        <taxon>Eurotiomycetes</taxon>
        <taxon>Eurotiomycetidae</taxon>
        <taxon>Eurotiales</taxon>
        <taxon>Aspergillaceae</taxon>
        <taxon>Aspergillus</taxon>
        <taxon>Aspergillus subgen. Nidulantes</taxon>
    </lineage>
</organism>
<dbReference type="Proteomes" id="UP001610563">
    <property type="component" value="Unassembled WGS sequence"/>
</dbReference>
<reference evidence="1 2" key="1">
    <citation type="submission" date="2024-07" db="EMBL/GenBank/DDBJ databases">
        <title>Section-level genome sequencing and comparative genomics of Aspergillus sections Usti and Cavernicolus.</title>
        <authorList>
            <consortium name="Lawrence Berkeley National Laboratory"/>
            <person name="Nybo J.L."/>
            <person name="Vesth T.C."/>
            <person name="Theobald S."/>
            <person name="Frisvad J.C."/>
            <person name="Larsen T.O."/>
            <person name="Kjaerboelling I."/>
            <person name="Rothschild-Mancinelli K."/>
            <person name="Lyhne E.K."/>
            <person name="Kogle M.E."/>
            <person name="Barry K."/>
            <person name="Clum A."/>
            <person name="Na H."/>
            <person name="Ledsgaard L."/>
            <person name="Lin J."/>
            <person name="Lipzen A."/>
            <person name="Kuo A."/>
            <person name="Riley R."/>
            <person name="Mondo S."/>
            <person name="Labutti K."/>
            <person name="Haridas S."/>
            <person name="Pangalinan J."/>
            <person name="Salamov A.A."/>
            <person name="Simmons B.A."/>
            <person name="Magnuson J.K."/>
            <person name="Chen J."/>
            <person name="Drula E."/>
            <person name="Henrissat B."/>
            <person name="Wiebenga A."/>
            <person name="Lubbers R.J."/>
            <person name="Gomes A.C."/>
            <person name="Makela M.R."/>
            <person name="Stajich J."/>
            <person name="Grigoriev I.V."/>
            <person name="Mortensen U.H."/>
            <person name="De Vries R.P."/>
            <person name="Baker S.E."/>
            <person name="Andersen M.R."/>
        </authorList>
    </citation>
    <scope>NUCLEOTIDE SEQUENCE [LARGE SCALE GENOMIC DNA]</scope>
    <source>
        <strain evidence="1 2">CBS 209.92</strain>
    </source>
</reference>
<name>A0ABR4GD63_9EURO</name>
<protein>
    <recommendedName>
        <fullName evidence="3">Fungal-type protein kinase domain-containing protein</fullName>
    </recommendedName>
</protein>
<evidence type="ECO:0000313" key="1">
    <source>
        <dbReference type="EMBL" id="KAL2796977.1"/>
    </source>
</evidence>